<dbReference type="GO" id="GO:0015418">
    <property type="term" value="F:ABC-type quaternary ammonium compound transporting activity"/>
    <property type="evidence" value="ECO:0007669"/>
    <property type="project" value="UniProtKB-EC"/>
</dbReference>
<dbReference type="PROSITE" id="PS50893">
    <property type="entry name" value="ABC_TRANSPORTER_2"/>
    <property type="match status" value="1"/>
</dbReference>
<feature type="domain" description="CBS" evidence="10">
    <location>
        <begin position="292"/>
        <end position="352"/>
    </location>
</feature>
<dbReference type="Proteomes" id="UP000641932">
    <property type="component" value="Unassembled WGS sequence"/>
</dbReference>
<dbReference type="PROSITE" id="PS00211">
    <property type="entry name" value="ABC_TRANSPORTER_1"/>
    <property type="match status" value="1"/>
</dbReference>
<dbReference type="InterPro" id="IPR003593">
    <property type="entry name" value="AAA+_ATPase"/>
</dbReference>
<evidence type="ECO:0000256" key="1">
    <source>
        <dbReference type="ARBA" id="ARBA00005417"/>
    </source>
</evidence>
<dbReference type="InterPro" id="IPR017871">
    <property type="entry name" value="ABC_transporter-like_CS"/>
</dbReference>
<dbReference type="SUPFAM" id="SSF52540">
    <property type="entry name" value="P-loop containing nucleoside triphosphate hydrolases"/>
    <property type="match status" value="1"/>
</dbReference>
<organism evidence="11 12">
    <name type="scientific">Wenjunlia tyrosinilytica</name>
    <dbReference type="NCBI Taxonomy" id="1544741"/>
    <lineage>
        <taxon>Bacteria</taxon>
        <taxon>Bacillati</taxon>
        <taxon>Actinomycetota</taxon>
        <taxon>Actinomycetes</taxon>
        <taxon>Kitasatosporales</taxon>
        <taxon>Streptomycetaceae</taxon>
        <taxon>Wenjunlia</taxon>
    </lineage>
</organism>
<feature type="domain" description="ABC transporter" evidence="9">
    <location>
        <begin position="36"/>
        <end position="273"/>
    </location>
</feature>
<dbReference type="PANTHER" id="PTHR43117">
    <property type="entry name" value="OSMOPROTECTANT IMPORT ATP-BINDING PROTEIN OSMV"/>
    <property type="match status" value="1"/>
</dbReference>
<reference evidence="11" key="2">
    <citation type="submission" date="2020-09" db="EMBL/GenBank/DDBJ databases">
        <authorList>
            <person name="Sun Q."/>
            <person name="Zhou Y."/>
        </authorList>
    </citation>
    <scope>NUCLEOTIDE SEQUENCE</scope>
    <source>
        <strain evidence="11">CGMCC 4.7201</strain>
    </source>
</reference>
<dbReference type="EC" id="7.6.2.9" evidence="6"/>
<dbReference type="GO" id="GO:0031460">
    <property type="term" value="P:glycine betaine transport"/>
    <property type="evidence" value="ECO:0007669"/>
    <property type="project" value="InterPro"/>
</dbReference>
<dbReference type="InterPro" id="IPR046342">
    <property type="entry name" value="CBS_dom_sf"/>
</dbReference>
<evidence type="ECO:0000256" key="2">
    <source>
        <dbReference type="ARBA" id="ARBA00022448"/>
    </source>
</evidence>
<evidence type="ECO:0000256" key="5">
    <source>
        <dbReference type="ARBA" id="ARBA00022840"/>
    </source>
</evidence>
<dbReference type="Gene3D" id="3.40.50.300">
    <property type="entry name" value="P-loop containing nucleotide triphosphate hydrolases"/>
    <property type="match status" value="1"/>
</dbReference>
<dbReference type="SMART" id="SM00382">
    <property type="entry name" value="AAA"/>
    <property type="match status" value="1"/>
</dbReference>
<sequence length="352" mass="38197">MSDHASPTATVPAGTVPAGTGADADGETATRHGARIELADVSKIYAGQEEPAVESFSMVIPAGELVCFVGPSGCGKTTTMKMVNRLIEPTSGRITMDGEDLLSLNPHELRRRIGYVIQQIGLFPHMSIADNVALVPRMLGWDKRRTAERVDELLHLVGLEPGRFRSRYPRQLSGGQQQRVGVIRALAADPPVMLMDEPFGATDPITREHLQNEFLALQRRLRKTIVFVTHDFEEALRLGDRIAVLGERSRIVQYDTPDRILAEPADDYVRSFVGGQAAIKRLGLIRAGDLDLLPAGSASLPSVRVDATLRDVLDAIVAHRAQRIAVVDSDGRVRGELDFDSLTAAADSGGAR</sequence>
<keyword evidence="3" id="KW-0677">Repeat</keyword>
<dbReference type="RefSeq" id="WP_373287045.1">
    <property type="nucleotide sequence ID" value="NZ_BMMS01000014.1"/>
</dbReference>
<reference evidence="11" key="1">
    <citation type="journal article" date="2014" name="Int. J. Syst. Evol. Microbiol.">
        <title>Complete genome sequence of Corynebacterium casei LMG S-19264T (=DSM 44701T), isolated from a smear-ripened cheese.</title>
        <authorList>
            <consortium name="US DOE Joint Genome Institute (JGI-PGF)"/>
            <person name="Walter F."/>
            <person name="Albersmeier A."/>
            <person name="Kalinowski J."/>
            <person name="Ruckert C."/>
        </authorList>
    </citation>
    <scope>NUCLEOTIDE SEQUENCE</scope>
    <source>
        <strain evidence="11">CGMCC 4.7201</strain>
    </source>
</reference>
<dbReference type="InterPro" id="IPR003439">
    <property type="entry name" value="ABC_transporter-like_ATP-bd"/>
</dbReference>
<dbReference type="SUPFAM" id="SSF54631">
    <property type="entry name" value="CBS-domain pair"/>
    <property type="match status" value="1"/>
</dbReference>
<evidence type="ECO:0000259" key="10">
    <source>
        <dbReference type="PROSITE" id="PS51371"/>
    </source>
</evidence>
<name>A0A918DYD8_9ACTN</name>
<evidence type="ECO:0000256" key="7">
    <source>
        <dbReference type="PROSITE-ProRule" id="PRU00703"/>
    </source>
</evidence>
<dbReference type="PANTHER" id="PTHR43117:SF4">
    <property type="entry name" value="OSMOPROTECTANT IMPORT ATP-BINDING PROTEIN OSMV"/>
    <property type="match status" value="1"/>
</dbReference>
<dbReference type="GO" id="GO:0005524">
    <property type="term" value="F:ATP binding"/>
    <property type="evidence" value="ECO:0007669"/>
    <property type="project" value="UniProtKB-KW"/>
</dbReference>
<comment type="caution">
    <text evidence="11">The sequence shown here is derived from an EMBL/GenBank/DDBJ whole genome shotgun (WGS) entry which is preliminary data.</text>
</comment>
<dbReference type="EMBL" id="BMMS01000014">
    <property type="protein sequence ID" value="GGO90437.1"/>
    <property type="molecule type" value="Genomic_DNA"/>
</dbReference>
<dbReference type="AlphaFoldDB" id="A0A918DYD8"/>
<dbReference type="NCBIfam" id="TIGR01186">
    <property type="entry name" value="proV"/>
    <property type="match status" value="1"/>
</dbReference>
<evidence type="ECO:0000256" key="4">
    <source>
        <dbReference type="ARBA" id="ARBA00022741"/>
    </source>
</evidence>
<dbReference type="InterPro" id="IPR005892">
    <property type="entry name" value="Gly-betaine_transp_ATP-bd"/>
</dbReference>
<comment type="similarity">
    <text evidence="1">Belongs to the ABC transporter superfamily.</text>
</comment>
<dbReference type="GO" id="GO:0016887">
    <property type="term" value="F:ATP hydrolysis activity"/>
    <property type="evidence" value="ECO:0007669"/>
    <property type="project" value="InterPro"/>
</dbReference>
<evidence type="ECO:0000256" key="3">
    <source>
        <dbReference type="ARBA" id="ARBA00022737"/>
    </source>
</evidence>
<evidence type="ECO:0000256" key="6">
    <source>
        <dbReference type="ARBA" id="ARBA00066388"/>
    </source>
</evidence>
<keyword evidence="2" id="KW-0813">Transport</keyword>
<dbReference type="FunFam" id="3.40.50.300:FF:000425">
    <property type="entry name" value="Probable ABC transporter, ATP-binding subunit"/>
    <property type="match status" value="1"/>
</dbReference>
<dbReference type="GO" id="GO:0016020">
    <property type="term" value="C:membrane"/>
    <property type="evidence" value="ECO:0007669"/>
    <property type="project" value="InterPro"/>
</dbReference>
<keyword evidence="4" id="KW-0547">Nucleotide-binding</keyword>
<evidence type="ECO:0000313" key="12">
    <source>
        <dbReference type="Proteomes" id="UP000641932"/>
    </source>
</evidence>
<evidence type="ECO:0000256" key="8">
    <source>
        <dbReference type="SAM" id="MobiDB-lite"/>
    </source>
</evidence>
<feature type="region of interest" description="Disordered" evidence="8">
    <location>
        <begin position="1"/>
        <end position="28"/>
    </location>
</feature>
<protein>
    <recommendedName>
        <fullName evidence="6">ABC-type quaternary amine transporter</fullName>
        <ecNumber evidence="6">7.6.2.9</ecNumber>
    </recommendedName>
</protein>
<dbReference type="Pfam" id="PF00005">
    <property type="entry name" value="ABC_tran"/>
    <property type="match status" value="1"/>
</dbReference>
<dbReference type="InterPro" id="IPR000644">
    <property type="entry name" value="CBS_dom"/>
</dbReference>
<dbReference type="InterPro" id="IPR027417">
    <property type="entry name" value="P-loop_NTPase"/>
</dbReference>
<evidence type="ECO:0000259" key="9">
    <source>
        <dbReference type="PROSITE" id="PS50893"/>
    </source>
</evidence>
<evidence type="ECO:0000313" key="11">
    <source>
        <dbReference type="EMBL" id="GGO90437.1"/>
    </source>
</evidence>
<keyword evidence="12" id="KW-1185">Reference proteome</keyword>
<keyword evidence="5" id="KW-0067">ATP-binding</keyword>
<proteinExistence type="inferred from homology"/>
<accession>A0A918DYD8</accession>
<keyword evidence="7" id="KW-0129">CBS domain</keyword>
<dbReference type="PROSITE" id="PS51371">
    <property type="entry name" value="CBS"/>
    <property type="match status" value="1"/>
</dbReference>
<gene>
    <name evidence="11" type="ORF">GCM10012280_35990</name>
</gene>